<dbReference type="Gene3D" id="2.30.30.30">
    <property type="match status" value="1"/>
</dbReference>
<dbReference type="AlphaFoldDB" id="A0A0F9ZIK0"/>
<dbReference type="PROSITE" id="PS01275">
    <property type="entry name" value="EFP"/>
    <property type="match status" value="1"/>
</dbReference>
<dbReference type="Pfam" id="PF01132">
    <property type="entry name" value="EFP"/>
    <property type="match status" value="1"/>
</dbReference>
<dbReference type="SUPFAM" id="SSF50249">
    <property type="entry name" value="Nucleic acid-binding proteins"/>
    <property type="match status" value="2"/>
</dbReference>
<dbReference type="SMART" id="SM01185">
    <property type="entry name" value="EFP"/>
    <property type="match status" value="1"/>
</dbReference>
<evidence type="ECO:0008006" key="6">
    <source>
        <dbReference type="Google" id="ProtNLM"/>
    </source>
</evidence>
<comment type="caution">
    <text evidence="4">The sequence shown here is derived from an EMBL/GenBank/DDBJ whole genome shotgun (WGS) entry which is preliminary data.</text>
</comment>
<feature type="domain" description="Translation elongation factor P/YeiP central" evidence="3">
    <location>
        <begin position="67"/>
        <end position="121"/>
    </location>
</feature>
<evidence type="ECO:0000313" key="5">
    <source>
        <dbReference type="Proteomes" id="UP000034302"/>
    </source>
</evidence>
<dbReference type="Pfam" id="PF08207">
    <property type="entry name" value="EFP_N"/>
    <property type="match status" value="1"/>
</dbReference>
<dbReference type="FunFam" id="2.40.50.140:FF:000004">
    <property type="entry name" value="Elongation factor P"/>
    <property type="match status" value="1"/>
</dbReference>
<dbReference type="InterPro" id="IPR001059">
    <property type="entry name" value="Transl_elong_P/YeiP_cen"/>
</dbReference>
<evidence type="ECO:0000259" key="2">
    <source>
        <dbReference type="SMART" id="SM00841"/>
    </source>
</evidence>
<protein>
    <recommendedName>
        <fullName evidence="6">Elongation factor P</fullName>
    </recommendedName>
</protein>
<dbReference type="Pfam" id="PF09285">
    <property type="entry name" value="Elong-fact-P_C"/>
    <property type="match status" value="1"/>
</dbReference>
<dbReference type="InterPro" id="IPR020599">
    <property type="entry name" value="Transl_elong_fac_P/YeiP"/>
</dbReference>
<dbReference type="CDD" id="cd04470">
    <property type="entry name" value="S1_EF-P_repeat_1"/>
    <property type="match status" value="1"/>
</dbReference>
<dbReference type="InterPro" id="IPR013185">
    <property type="entry name" value="Transl_elong_KOW-like"/>
</dbReference>
<sequence length="186" mass="20636">MPLTDSPVKGMYIRENNRIFFLQDRMLKTQGRQGGLIIMKLKALDNGQIINKTVKSGTKIEYVNPETKEAQYLYKEGGSVNFMDASTYEMLSIPADVVGEYVNFLKEGDSILILMYEGNILSIKEHPSVVLKVIEADDAVKGNTANSATKVVTVETGYKLNVPLFIKKGDSLKINTETGQYSSKAN</sequence>
<dbReference type="GO" id="GO:0005829">
    <property type="term" value="C:cytosol"/>
    <property type="evidence" value="ECO:0007669"/>
    <property type="project" value="UniProtKB-ARBA"/>
</dbReference>
<accession>A0A0F9ZIK0</accession>
<dbReference type="GO" id="GO:0003746">
    <property type="term" value="F:translation elongation factor activity"/>
    <property type="evidence" value="ECO:0007669"/>
    <property type="project" value="InterPro"/>
</dbReference>
<dbReference type="InterPro" id="IPR012340">
    <property type="entry name" value="NA-bd_OB-fold"/>
</dbReference>
<dbReference type="Gene3D" id="2.40.50.140">
    <property type="entry name" value="Nucleic acid-binding proteins"/>
    <property type="match status" value="2"/>
</dbReference>
<evidence type="ECO:0000313" key="4">
    <source>
        <dbReference type="EMBL" id="KKP43904.1"/>
    </source>
</evidence>
<dbReference type="SUPFAM" id="SSF50104">
    <property type="entry name" value="Translation proteins SH3-like domain"/>
    <property type="match status" value="1"/>
</dbReference>
<dbReference type="GO" id="GO:0043043">
    <property type="term" value="P:peptide biosynthetic process"/>
    <property type="evidence" value="ECO:0007669"/>
    <property type="project" value="InterPro"/>
</dbReference>
<organism evidence="4 5">
    <name type="scientific">candidate division WS6 bacterium GW2011_GWC1_33_20</name>
    <dbReference type="NCBI Taxonomy" id="1619089"/>
    <lineage>
        <taxon>Bacteria</taxon>
        <taxon>Candidatus Dojkabacteria</taxon>
    </lineage>
</organism>
<name>A0A0F9ZIK0_9BACT</name>
<dbReference type="PANTHER" id="PTHR30053:SF14">
    <property type="entry name" value="TRANSLATION ELONGATION FACTOR KOW-LIKE DOMAIN-CONTAINING PROTEIN"/>
    <property type="match status" value="1"/>
</dbReference>
<gene>
    <name evidence="4" type="ORF">UR34_C0009G0005</name>
</gene>
<evidence type="ECO:0000259" key="3">
    <source>
        <dbReference type="SMART" id="SM01185"/>
    </source>
</evidence>
<dbReference type="EMBL" id="LBOV01000009">
    <property type="protein sequence ID" value="KKP43904.1"/>
    <property type="molecule type" value="Genomic_DNA"/>
</dbReference>
<dbReference type="InterPro" id="IPR015365">
    <property type="entry name" value="Elong-fact-P_C"/>
</dbReference>
<dbReference type="InterPro" id="IPR008991">
    <property type="entry name" value="Translation_prot_SH3-like_sf"/>
</dbReference>
<proteinExistence type="inferred from homology"/>
<dbReference type="CDD" id="cd05794">
    <property type="entry name" value="S1_EF-P_repeat_2"/>
    <property type="match status" value="1"/>
</dbReference>
<reference evidence="4 5" key="1">
    <citation type="journal article" date="2015" name="Nature">
        <title>rRNA introns, odd ribosomes, and small enigmatic genomes across a large radiation of phyla.</title>
        <authorList>
            <person name="Brown C.T."/>
            <person name="Hug L.A."/>
            <person name="Thomas B.C."/>
            <person name="Sharon I."/>
            <person name="Castelle C.J."/>
            <person name="Singh A."/>
            <person name="Wilkins M.J."/>
            <person name="Williams K.H."/>
            <person name="Banfield J.F."/>
        </authorList>
    </citation>
    <scope>NUCLEOTIDE SEQUENCE [LARGE SCALE GENOMIC DNA]</scope>
</reference>
<dbReference type="PIRSF" id="PIRSF005901">
    <property type="entry name" value="EF-P"/>
    <property type="match status" value="1"/>
</dbReference>
<comment type="similarity">
    <text evidence="1">Belongs to the elongation factor P family.</text>
</comment>
<dbReference type="NCBIfam" id="NF001810">
    <property type="entry name" value="PRK00529.1"/>
    <property type="match status" value="1"/>
</dbReference>
<dbReference type="SMART" id="SM00841">
    <property type="entry name" value="Elong-fact-P_C"/>
    <property type="match status" value="1"/>
</dbReference>
<dbReference type="FunFam" id="2.40.50.140:FF:000009">
    <property type="entry name" value="Elongation factor P"/>
    <property type="match status" value="1"/>
</dbReference>
<dbReference type="PANTHER" id="PTHR30053">
    <property type="entry name" value="ELONGATION FACTOR P"/>
    <property type="match status" value="1"/>
</dbReference>
<dbReference type="InterPro" id="IPR014722">
    <property type="entry name" value="Rib_uL2_dom2"/>
</dbReference>
<evidence type="ECO:0000256" key="1">
    <source>
        <dbReference type="ARBA" id="ARBA00009479"/>
    </source>
</evidence>
<dbReference type="InterPro" id="IPR013852">
    <property type="entry name" value="Transl_elong_P/YeiP_CS"/>
</dbReference>
<feature type="domain" description="Elongation factor P C-terminal" evidence="2">
    <location>
        <begin position="129"/>
        <end position="184"/>
    </location>
</feature>
<dbReference type="Proteomes" id="UP000034302">
    <property type="component" value="Unassembled WGS sequence"/>
</dbReference>